<sequence length="1221" mass="128062">MKKNNQMKPDNVAKRLWAFFIVLTMCITVQPVVPAKAQEAVQTAARTIYTEFKHGNSIHSGDGSYGNPYNLFEDAYAAAGNGDEISILGSGAFLNAEAAEPFIFDKSVTVNGNGNTFSNRKGGFILNTDVTFKNITLRFSNRLHDAIFANGHKLVLEDVTCDSGFRYVDIFGGSLYENGKNMGDHPGSGAQILITGGGTNLGNIYAGSMNGTYDGKTQIVLAHVSGTQNGEIYASGAKEPYVNQGDWFSMQEPDPPAADGQYTVSGDVEISLTGSDTKQVYGVSENHAGKTFLTIDTDQSYTGTPGISKVGNLTVKGGGTFAPAALDSCTVRLEGASAIDLSQMETPQVHSIVSADSAGNRLILGKEQKLNVTDTITGALTFETLNGRNGKSGIAEYGHTYLELGRAADTAVSFIPTDGQAGMTLERTSSGNGEIWKTSELSGNEPVAVKNMTIKNPVLLANVSNIRNSDKSYYLDVEWQEGTPENGKTLYQVPLTYEVEFNNHIYYSTVGDDGNANVSDLRLAFHQATDQDGVHTITPEFYEDATSGELKLPEPGTYYITIRPFSADEQIEQKVVLIVNKDPDTSGSAVTSRETTTTIEGLPTAVSMQDELNLTVRTVYTDSSLPGKNVPSAGFSVYINQTPYEVSGITLQNGEAAIKIPVSEANGFHMGENAITVSYAGATNENDRALPSQANKTVTVNPIAVKMQYDTIQQTAAYTGLKQSCLVSTVNVVRTDNGQTVDSQVKPEVFYRQDGKNVVPVQPGSYEVWFKVTGNQYDVIAEKVGTFTITAAKPSIRLTAETENGNSVHLYAKVDGVRNGSIPLGSISFYQDGTIIKAQEKLVYGEADTVVSGLKRGGSYQFKAVYEPDDKDGQTYYETVTSEAVTVTIKEDSSTGGGGTTGGGSSSGGSGTTGGGSSSGGGGTAGGGSSSGGSGTTGGGSSSGGGGATGGGSSSGGGGATGGGSSSGESSGGGNTSGGNTAGGGTPSNGNKTDVETPSDGNTAGTQTPSDGNAAGQNTPTVTVTGTRKNKSIKTTVTADLINQILEENDGKHTDVTIQVTDPAGNVSYTLTVNTADIQTGNKLYVCAKDQKTGAYVLVNDKSYTVTKAGNVNFSADSNKDYVLMDQKDMDQVTTKILKTVTLKNKTVQVKKGKQKKVSLAATLNMDNVKSISYQSNNKKIASVNKKGTIKSNKKGTASIRVTVTLNNGKTKVLKLKVKVK</sequence>
<dbReference type="Proteomes" id="UP000095495">
    <property type="component" value="Unassembled WGS sequence"/>
</dbReference>
<accession>A0A173TJ73</accession>
<dbReference type="SUPFAM" id="SSF49373">
    <property type="entry name" value="Invasin/intimin cell-adhesion fragments"/>
    <property type="match status" value="1"/>
</dbReference>
<evidence type="ECO:0000256" key="1">
    <source>
        <dbReference type="SAM" id="MobiDB-lite"/>
    </source>
</evidence>
<evidence type="ECO:0000313" key="4">
    <source>
        <dbReference type="Proteomes" id="UP000095495"/>
    </source>
</evidence>
<protein>
    <submittedName>
        <fullName evidence="3">Bacterial Ig-like domain (Group 2)</fullName>
    </submittedName>
</protein>
<gene>
    <name evidence="3" type="ORF">ERS852420_02172</name>
</gene>
<name>A0A173TJ73_9FIRM</name>
<feature type="domain" description="BIG2" evidence="2">
    <location>
        <begin position="1139"/>
        <end position="1211"/>
    </location>
</feature>
<reference evidence="3 4" key="1">
    <citation type="submission" date="2015-09" db="EMBL/GenBank/DDBJ databases">
        <authorList>
            <consortium name="Pathogen Informatics"/>
        </authorList>
    </citation>
    <scope>NUCLEOTIDE SEQUENCE [LARGE SCALE GENOMIC DNA]</scope>
    <source>
        <strain evidence="3 4">2789STDY5608863</strain>
    </source>
</reference>
<dbReference type="Pfam" id="PF02368">
    <property type="entry name" value="Big_2"/>
    <property type="match status" value="1"/>
</dbReference>
<dbReference type="Gene3D" id="2.60.40.1080">
    <property type="match status" value="1"/>
</dbReference>
<feature type="compositionally biased region" description="Polar residues" evidence="1">
    <location>
        <begin position="999"/>
        <end position="1027"/>
    </location>
</feature>
<feature type="compositionally biased region" description="Gly residues" evidence="1">
    <location>
        <begin position="895"/>
        <end position="987"/>
    </location>
</feature>
<evidence type="ECO:0000259" key="2">
    <source>
        <dbReference type="Pfam" id="PF02368"/>
    </source>
</evidence>
<dbReference type="InterPro" id="IPR008964">
    <property type="entry name" value="Invasin/intimin_cell_adhesion"/>
</dbReference>
<organism evidence="3 4">
    <name type="scientific">Roseburia faecis</name>
    <dbReference type="NCBI Taxonomy" id="301302"/>
    <lineage>
        <taxon>Bacteria</taxon>
        <taxon>Bacillati</taxon>
        <taxon>Bacillota</taxon>
        <taxon>Clostridia</taxon>
        <taxon>Lachnospirales</taxon>
        <taxon>Lachnospiraceae</taxon>
        <taxon>Roseburia</taxon>
    </lineage>
</organism>
<dbReference type="AlphaFoldDB" id="A0A173TJ73"/>
<evidence type="ECO:0000313" key="3">
    <source>
        <dbReference type="EMBL" id="CUN02017.1"/>
    </source>
</evidence>
<feature type="region of interest" description="Disordered" evidence="1">
    <location>
        <begin position="888"/>
        <end position="1027"/>
    </location>
</feature>
<dbReference type="EMBL" id="CYXV01000009">
    <property type="protein sequence ID" value="CUN02017.1"/>
    <property type="molecule type" value="Genomic_DNA"/>
</dbReference>
<dbReference type="InterPro" id="IPR003343">
    <property type="entry name" value="Big_2"/>
</dbReference>
<dbReference type="RefSeq" id="WP_055262941.1">
    <property type="nucleotide sequence ID" value="NZ_CYXV01000009.1"/>
</dbReference>
<proteinExistence type="predicted"/>